<dbReference type="GO" id="GO:0003676">
    <property type="term" value="F:nucleic acid binding"/>
    <property type="evidence" value="ECO:0007669"/>
    <property type="project" value="InterPro"/>
</dbReference>
<reference evidence="2" key="1">
    <citation type="submission" date="2020-06" db="EMBL/GenBank/DDBJ databases">
        <title>Nostoc edaphicum CCNP1411 genome.</title>
        <authorList>
            <person name="Fidor A."/>
            <person name="Grabski M."/>
            <person name="Gawor J."/>
            <person name="Gromadka R."/>
            <person name="Wegrzyn G."/>
            <person name="Mazur-Marzec H."/>
        </authorList>
    </citation>
    <scope>NUCLEOTIDE SEQUENCE [LARGE SCALE GENOMIC DNA]</scope>
    <source>
        <strain evidence="2">CCNP1411</strain>
    </source>
</reference>
<dbReference type="KEGG" id="ned:HUN01_33885"/>
<name>A0A7D7QFX9_9NOSO</name>
<dbReference type="InterPro" id="IPR036397">
    <property type="entry name" value="RNaseH_sf"/>
</dbReference>
<organism evidence="1 2">
    <name type="scientific">Nostoc edaphicum CCNP1411</name>
    <dbReference type="NCBI Taxonomy" id="1472755"/>
    <lineage>
        <taxon>Bacteria</taxon>
        <taxon>Bacillati</taxon>
        <taxon>Cyanobacteriota</taxon>
        <taxon>Cyanophyceae</taxon>
        <taxon>Nostocales</taxon>
        <taxon>Nostocaceae</taxon>
        <taxon>Nostoc</taxon>
    </lineage>
</organism>
<evidence type="ECO:0000313" key="2">
    <source>
        <dbReference type="Proteomes" id="UP000514713"/>
    </source>
</evidence>
<evidence type="ECO:0008006" key="3">
    <source>
        <dbReference type="Google" id="ProtNLM"/>
    </source>
</evidence>
<accession>A0A7D7QFX9</accession>
<gene>
    <name evidence="1" type="ORF">HUN01_33885</name>
</gene>
<evidence type="ECO:0000313" key="1">
    <source>
        <dbReference type="EMBL" id="QMS92339.1"/>
    </source>
</evidence>
<proteinExistence type="predicted"/>
<dbReference type="RefSeq" id="WP_181929833.1">
    <property type="nucleotide sequence ID" value="NZ_CP054698.1"/>
</dbReference>
<keyword evidence="2" id="KW-1185">Reference proteome</keyword>
<protein>
    <recommendedName>
        <fullName evidence="3">Integrase catalytic domain-containing protein</fullName>
    </recommendedName>
</protein>
<dbReference type="Proteomes" id="UP000514713">
    <property type="component" value="Chromosome"/>
</dbReference>
<dbReference type="EMBL" id="CP054698">
    <property type="protein sequence ID" value="QMS92339.1"/>
    <property type="molecule type" value="Genomic_DNA"/>
</dbReference>
<dbReference type="AlphaFoldDB" id="A0A7D7QFX9"/>
<sequence>MFSQTDERNYLPVVEYSNSCWLVHCYLLDIMLTDTNGLLIGRPYLISVIDIYSECYMGFHLSLKPPKARTVLQALHHAILPKYYDFQYNLSHDWITYGIPQALYTDRSNIMMQYYFQEKIHKLEIFLIHYQPTSWQLNLYEINQNSFLVFIKDYFNSIGNKAHRNCLNLDMVEKLLVRYIVDNYNQEINNSLSGITRQDKWQTGLKSAPQIIQKDKLEI</sequence>
<dbReference type="Gene3D" id="3.30.420.10">
    <property type="entry name" value="Ribonuclease H-like superfamily/Ribonuclease H"/>
    <property type="match status" value="1"/>
</dbReference>
<dbReference type="SUPFAM" id="SSF53098">
    <property type="entry name" value="Ribonuclease H-like"/>
    <property type="match status" value="1"/>
</dbReference>
<dbReference type="InterPro" id="IPR012337">
    <property type="entry name" value="RNaseH-like_sf"/>
</dbReference>